<dbReference type="InterPro" id="IPR003593">
    <property type="entry name" value="AAA+_ATPase"/>
</dbReference>
<sequence>MAFTVHVKHGPVFSSDVPVTGKAVLSESRPEGGDTVVAWRVNNYLRSLDWVIEDSAEVEFIDTSSFEGMEVYRRSLSFLLVLACRKALGRNIVLRHSISEGYYWEDQEGPLSGDDLQAIKTMMADLISKDLPFVRKVVSLDKARKIFERQGSCEVARLFKWAGVDPVELYRCADIYGYYYAPLAPSTGYLKLFDLKPLGPGMVLQFPTINYPSALPPFRASKNLSSVFLDYARWLEVLDLRNMDSLHKKVAEGKALEVILISEAFHARNLGRIAEEISSRPKVKVVAIAGPSGSGKTTLSERLKIQLQVCGKNPVTLAMDNYFVDRENTPRDGEGNYDFEVIEALELELLEDHLRRLLAGEEVVLPQFDFIEGKKFPGKKVRLQPRDILIMEGIHGLNDRITDVIPKEERYGIFVSPLTGVYLDDHNRTSTTDNRLLRRLVRDSRTRGHSAESTLTIWPKVIRGAMKYVFPYQKRADIMFNSSLPYELSALRAYVDPVLHTVPEGSPVYGDAQRLLSMLRFIPMIPSENIPNNSIIREFIGGTCFDV</sequence>
<dbReference type="Gene3D" id="3.40.50.300">
    <property type="entry name" value="P-loop containing nucleotide triphosphate hydrolases"/>
    <property type="match status" value="1"/>
</dbReference>
<accession>A0A4R8MA72</accession>
<dbReference type="Pfam" id="PF00485">
    <property type="entry name" value="PRK"/>
    <property type="match status" value="1"/>
</dbReference>
<dbReference type="SMART" id="SM00382">
    <property type="entry name" value="AAA"/>
    <property type="match status" value="1"/>
</dbReference>
<evidence type="ECO:0000313" key="3">
    <source>
        <dbReference type="Proteomes" id="UP000295066"/>
    </source>
</evidence>
<dbReference type="RefSeq" id="WP_133957009.1">
    <property type="nucleotide sequence ID" value="NZ_SORI01000004.1"/>
</dbReference>
<dbReference type="GO" id="GO:0016301">
    <property type="term" value="F:kinase activity"/>
    <property type="evidence" value="ECO:0007669"/>
    <property type="project" value="UniProtKB-KW"/>
</dbReference>
<keyword evidence="2" id="KW-0808">Transferase</keyword>
<dbReference type="InterPro" id="IPR027417">
    <property type="entry name" value="P-loop_NTPase"/>
</dbReference>
<keyword evidence="2" id="KW-0418">Kinase</keyword>
<gene>
    <name evidence="2" type="ORF">C8D99_104163</name>
</gene>
<dbReference type="SUPFAM" id="SSF55186">
    <property type="entry name" value="ThrRS/AlaRS common domain"/>
    <property type="match status" value="1"/>
</dbReference>
<name>A0A4R8MA72_9BACT</name>
<dbReference type="Gene3D" id="3.30.980.10">
    <property type="entry name" value="Threonyl-trna Synthetase, Chain A, domain 2"/>
    <property type="match status" value="1"/>
</dbReference>
<dbReference type="CDD" id="cd02028">
    <property type="entry name" value="UMPK_like"/>
    <property type="match status" value="1"/>
</dbReference>
<dbReference type="Proteomes" id="UP000295066">
    <property type="component" value="Unassembled WGS sequence"/>
</dbReference>
<reference evidence="2 3" key="1">
    <citation type="submission" date="2019-03" db="EMBL/GenBank/DDBJ databases">
        <title>Genomic Encyclopedia of Type Strains, Phase IV (KMG-IV): sequencing the most valuable type-strain genomes for metagenomic binning, comparative biology and taxonomic classification.</title>
        <authorList>
            <person name="Goeker M."/>
        </authorList>
    </citation>
    <scope>NUCLEOTIDE SEQUENCE [LARGE SCALE GENOMIC DNA]</scope>
    <source>
        <strain evidence="2 3">DSM 25964</strain>
    </source>
</reference>
<dbReference type="InterPro" id="IPR018163">
    <property type="entry name" value="Thr/Ala-tRNA-synth_IIc_edit"/>
</dbReference>
<comment type="caution">
    <text evidence="2">The sequence shown here is derived from an EMBL/GenBank/DDBJ whole genome shotgun (WGS) entry which is preliminary data.</text>
</comment>
<dbReference type="PANTHER" id="PTHR10285">
    <property type="entry name" value="URIDINE KINASE"/>
    <property type="match status" value="1"/>
</dbReference>
<protein>
    <submittedName>
        <fullName evidence="2">Uridine kinase</fullName>
    </submittedName>
</protein>
<dbReference type="PRINTS" id="PR00988">
    <property type="entry name" value="URIDINKINASE"/>
</dbReference>
<evidence type="ECO:0000259" key="1">
    <source>
        <dbReference type="SMART" id="SM00382"/>
    </source>
</evidence>
<dbReference type="AlphaFoldDB" id="A0A4R8MA72"/>
<dbReference type="EMBL" id="SORI01000004">
    <property type="protein sequence ID" value="TDY61918.1"/>
    <property type="molecule type" value="Genomic_DNA"/>
</dbReference>
<keyword evidence="3" id="KW-1185">Reference proteome</keyword>
<proteinExistence type="predicted"/>
<dbReference type="OrthoDB" id="9764644at2"/>
<evidence type="ECO:0000313" key="2">
    <source>
        <dbReference type="EMBL" id="TDY61918.1"/>
    </source>
</evidence>
<feature type="domain" description="AAA+ ATPase" evidence="1">
    <location>
        <begin position="282"/>
        <end position="442"/>
    </location>
</feature>
<dbReference type="SUPFAM" id="SSF52540">
    <property type="entry name" value="P-loop containing nucleoside triphosphate hydrolases"/>
    <property type="match status" value="1"/>
</dbReference>
<dbReference type="GO" id="GO:0005524">
    <property type="term" value="F:ATP binding"/>
    <property type="evidence" value="ECO:0007669"/>
    <property type="project" value="InterPro"/>
</dbReference>
<dbReference type="InterPro" id="IPR006083">
    <property type="entry name" value="PRK/URK"/>
</dbReference>
<organism evidence="2 3">
    <name type="scientific">Aminivibrio pyruvatiphilus</name>
    <dbReference type="NCBI Taxonomy" id="1005740"/>
    <lineage>
        <taxon>Bacteria</taxon>
        <taxon>Thermotogati</taxon>
        <taxon>Synergistota</taxon>
        <taxon>Synergistia</taxon>
        <taxon>Synergistales</taxon>
        <taxon>Aminobacteriaceae</taxon>
        <taxon>Aminivibrio</taxon>
    </lineage>
</organism>